<sequence>MSTDWLSNAANVAANGIDNTNPTVAESALPPDLKGKLQKEMEVVARSMLLERIGSRLNGAPPEGLSLDALVALDHSLTKLSENGADSLNKVEASALFLTKQSGDKALAEGVPQPPVVIHDQALWEQMEGVRMAQLAAAVNRKTSAMYSEYSASTFSKALKTVHSNVVGGTTLEEAATDPSVVKRSALADMIFPKFVANALHGMKIRSTQDNASMALGSSDFSQGASVDDSLGVVVMKLHQARSEQESADAAIAQNSTPTANPLSNGPR</sequence>
<feature type="region of interest" description="Disordered" evidence="1">
    <location>
        <begin position="244"/>
        <end position="268"/>
    </location>
</feature>
<name>A0A1H4EXI2_9BURK</name>
<keyword evidence="3" id="KW-1185">Reference proteome</keyword>
<dbReference type="AlphaFoldDB" id="A0A1H4EXI2"/>
<feature type="compositionally biased region" description="Polar residues" evidence="1">
    <location>
        <begin position="253"/>
        <end position="268"/>
    </location>
</feature>
<accession>A0A1H4EXI2</accession>
<protein>
    <submittedName>
        <fullName evidence="2">Uncharacterized protein</fullName>
    </submittedName>
</protein>
<dbReference type="GeneID" id="40449626"/>
<reference evidence="3" key="1">
    <citation type="submission" date="2016-10" db="EMBL/GenBank/DDBJ databases">
        <authorList>
            <person name="Varghese N."/>
            <person name="Submissions S."/>
        </authorList>
    </citation>
    <scope>NUCLEOTIDE SEQUENCE [LARGE SCALE GENOMIC DNA]</scope>
    <source>
        <strain evidence="3">DSM 25157</strain>
    </source>
</reference>
<organism evidence="2 3">
    <name type="scientific">Acidovorax soli</name>
    <dbReference type="NCBI Taxonomy" id="592050"/>
    <lineage>
        <taxon>Bacteria</taxon>
        <taxon>Pseudomonadati</taxon>
        <taxon>Pseudomonadota</taxon>
        <taxon>Betaproteobacteria</taxon>
        <taxon>Burkholderiales</taxon>
        <taxon>Comamonadaceae</taxon>
        <taxon>Acidovorax</taxon>
    </lineage>
</organism>
<dbReference type="RefSeq" id="WP_139285404.1">
    <property type="nucleotide sequence ID" value="NZ_FNQJ01000043.1"/>
</dbReference>
<evidence type="ECO:0000313" key="2">
    <source>
        <dbReference type="EMBL" id="SEA89686.1"/>
    </source>
</evidence>
<dbReference type="Proteomes" id="UP000199002">
    <property type="component" value="Unassembled WGS sequence"/>
</dbReference>
<gene>
    <name evidence="2" type="ORF">SAMN05421875_1436</name>
</gene>
<dbReference type="EMBL" id="FNQJ01000043">
    <property type="protein sequence ID" value="SEA89686.1"/>
    <property type="molecule type" value="Genomic_DNA"/>
</dbReference>
<evidence type="ECO:0000313" key="3">
    <source>
        <dbReference type="Proteomes" id="UP000199002"/>
    </source>
</evidence>
<proteinExistence type="predicted"/>
<evidence type="ECO:0000256" key="1">
    <source>
        <dbReference type="SAM" id="MobiDB-lite"/>
    </source>
</evidence>